<protein>
    <submittedName>
        <fullName evidence="3">MerR family transcription regulator</fullName>
    </submittedName>
</protein>
<dbReference type="STRING" id="1449976.KALB_3229"/>
<dbReference type="PANTHER" id="PTHR30204">
    <property type="entry name" value="REDOX-CYCLING DRUG-SENSING TRANSCRIPTIONAL ACTIVATOR SOXR"/>
    <property type="match status" value="1"/>
</dbReference>
<dbReference type="eggNOG" id="COG0789">
    <property type="taxonomic scope" value="Bacteria"/>
</dbReference>
<keyword evidence="4" id="KW-1185">Reference proteome</keyword>
<dbReference type="SUPFAM" id="SSF46955">
    <property type="entry name" value="Putative DNA-binding domain"/>
    <property type="match status" value="1"/>
</dbReference>
<dbReference type="Gene3D" id="1.10.1660.10">
    <property type="match status" value="1"/>
</dbReference>
<evidence type="ECO:0000259" key="2">
    <source>
        <dbReference type="PROSITE" id="PS50937"/>
    </source>
</evidence>
<keyword evidence="1" id="KW-0238">DNA-binding</keyword>
<dbReference type="InterPro" id="IPR000551">
    <property type="entry name" value="MerR-type_HTH_dom"/>
</dbReference>
<organism evidence="3 4">
    <name type="scientific">Kutzneria albida DSM 43870</name>
    <dbReference type="NCBI Taxonomy" id="1449976"/>
    <lineage>
        <taxon>Bacteria</taxon>
        <taxon>Bacillati</taxon>
        <taxon>Actinomycetota</taxon>
        <taxon>Actinomycetes</taxon>
        <taxon>Pseudonocardiales</taxon>
        <taxon>Pseudonocardiaceae</taxon>
        <taxon>Kutzneria</taxon>
    </lineage>
</organism>
<dbReference type="PANTHER" id="PTHR30204:SF93">
    <property type="entry name" value="HTH MERR-TYPE DOMAIN-CONTAINING PROTEIN"/>
    <property type="match status" value="1"/>
</dbReference>
<name>W5W7S6_9PSEU</name>
<dbReference type="HOGENOM" id="CLU_079903_0_0_11"/>
<dbReference type="KEGG" id="kal:KALB_3229"/>
<dbReference type="PROSITE" id="PS50937">
    <property type="entry name" value="HTH_MERR_2"/>
    <property type="match status" value="1"/>
</dbReference>
<dbReference type="CDD" id="cd00592">
    <property type="entry name" value="HTH_MerR-like"/>
    <property type="match status" value="1"/>
</dbReference>
<dbReference type="EMBL" id="CP007155">
    <property type="protein sequence ID" value="AHH96596.1"/>
    <property type="molecule type" value="Genomic_DNA"/>
</dbReference>
<feature type="domain" description="HTH merR-type" evidence="2">
    <location>
        <begin position="1"/>
        <end position="71"/>
    </location>
</feature>
<dbReference type="GO" id="GO:0003677">
    <property type="term" value="F:DNA binding"/>
    <property type="evidence" value="ECO:0007669"/>
    <property type="project" value="UniProtKB-KW"/>
</dbReference>
<reference evidence="3 4" key="1">
    <citation type="journal article" date="2014" name="BMC Genomics">
        <title>Complete genome sequence of producer of the glycopeptide antibiotic Aculeximycin Kutzneria albida DSM 43870T, a representative of minor genus of Pseudonocardiaceae.</title>
        <authorList>
            <person name="Rebets Y."/>
            <person name="Tokovenko B."/>
            <person name="Lushchyk I."/>
            <person name="Ruckert C."/>
            <person name="Zaburannyi N."/>
            <person name="Bechthold A."/>
            <person name="Kalinowski J."/>
            <person name="Luzhetskyy A."/>
        </authorList>
    </citation>
    <scope>NUCLEOTIDE SEQUENCE [LARGE SCALE GENOMIC DNA]</scope>
    <source>
        <strain evidence="3">DSM 43870</strain>
    </source>
</reference>
<dbReference type="SMART" id="SM00422">
    <property type="entry name" value="HTH_MERR"/>
    <property type="match status" value="1"/>
</dbReference>
<dbReference type="InterPro" id="IPR047057">
    <property type="entry name" value="MerR_fam"/>
</dbReference>
<dbReference type="Pfam" id="PF13411">
    <property type="entry name" value="MerR_1"/>
    <property type="match status" value="1"/>
</dbReference>
<dbReference type="AlphaFoldDB" id="W5W7S6"/>
<proteinExistence type="predicted"/>
<evidence type="ECO:0000313" key="4">
    <source>
        <dbReference type="Proteomes" id="UP000019225"/>
    </source>
</evidence>
<accession>W5W7S6</accession>
<sequence>MPWSTRELAELAGTSLRTVRHYHDVGLLPEPERRANGYKSYGVGHLVRLLRIKRFADLGFSLAQITEMDDTDQTSDDALRELDAKLAADIERLQRARDEIGTLLRDKAAAMLPPELAAVPEGVEVSEAERSLLVVISQLLGPGGREPFAEWMRGYERTPEDIEFDALPADADEQTRADLAARMLPYSVQLREQHQGRLLRGEDVRGGPHYVQRTIGEALRDIYNPAQLDVLVRLSALLPDDTR</sequence>
<dbReference type="PATRIC" id="fig|1449976.3.peg.3245"/>
<evidence type="ECO:0000313" key="3">
    <source>
        <dbReference type="EMBL" id="AHH96596.1"/>
    </source>
</evidence>
<dbReference type="Proteomes" id="UP000019225">
    <property type="component" value="Chromosome"/>
</dbReference>
<dbReference type="InterPro" id="IPR009061">
    <property type="entry name" value="DNA-bd_dom_put_sf"/>
</dbReference>
<evidence type="ECO:0000256" key="1">
    <source>
        <dbReference type="ARBA" id="ARBA00023125"/>
    </source>
</evidence>
<dbReference type="OrthoDB" id="4569196at2"/>
<dbReference type="GO" id="GO:0003700">
    <property type="term" value="F:DNA-binding transcription factor activity"/>
    <property type="evidence" value="ECO:0007669"/>
    <property type="project" value="InterPro"/>
</dbReference>
<gene>
    <name evidence="3" type="ORF">KALB_3229</name>
</gene>
<dbReference type="RefSeq" id="WP_025356723.1">
    <property type="nucleotide sequence ID" value="NZ_CP007155.1"/>
</dbReference>